<sequence>MYGALWRALPGPKWLKVIEAIIIFLIIVAILFTWVFPWIAETTEIMKPDIRA</sequence>
<evidence type="ECO:0000256" key="1">
    <source>
        <dbReference type="SAM" id="Phobius"/>
    </source>
</evidence>
<keyword evidence="1" id="KW-0472">Membrane</keyword>
<keyword evidence="1" id="KW-1133">Transmembrane helix</keyword>
<keyword evidence="3" id="KW-1185">Reference proteome</keyword>
<reference evidence="2 3" key="1">
    <citation type="submission" date="2023-10" db="EMBL/GenBank/DDBJ databases">
        <title>Whole Genome based description of the genera Actinobaculum and Actinotignum reveals a complex phylogenetic relationship within the species included in the genus Actinotignum.</title>
        <authorList>
            <person name="Jensen C.S."/>
            <person name="Dargis R."/>
            <person name="Kemp M."/>
            <person name="Christensen J.J."/>
        </authorList>
    </citation>
    <scope>NUCLEOTIDE SEQUENCE [LARGE SCALE GENOMIC DNA]</scope>
    <source>
        <strain evidence="2 3">SLA_B974</strain>
    </source>
</reference>
<keyword evidence="1" id="KW-0812">Transmembrane</keyword>
<comment type="caution">
    <text evidence="2">The sequence shown here is derived from an EMBL/GenBank/DDBJ whole genome shotgun (WGS) entry which is preliminary data.</text>
</comment>
<dbReference type="RefSeq" id="WP_022866108.1">
    <property type="nucleotide sequence ID" value="NZ_CP126967.1"/>
</dbReference>
<evidence type="ECO:0000313" key="3">
    <source>
        <dbReference type="Proteomes" id="UP001275049"/>
    </source>
</evidence>
<dbReference type="Proteomes" id="UP001275049">
    <property type="component" value="Unassembled WGS sequence"/>
</dbReference>
<protein>
    <submittedName>
        <fullName evidence="2">Uncharacterized protein</fullName>
    </submittedName>
</protein>
<organism evidence="2 3">
    <name type="scientific">Actinotignum urinale</name>
    <dbReference type="NCBI Taxonomy" id="190146"/>
    <lineage>
        <taxon>Bacteria</taxon>
        <taxon>Bacillati</taxon>
        <taxon>Actinomycetota</taxon>
        <taxon>Actinomycetes</taxon>
        <taxon>Actinomycetales</taxon>
        <taxon>Actinomycetaceae</taxon>
        <taxon>Actinotignum</taxon>
    </lineage>
</organism>
<feature type="transmembrane region" description="Helical" evidence="1">
    <location>
        <begin position="20"/>
        <end position="40"/>
    </location>
</feature>
<evidence type="ECO:0000313" key="2">
    <source>
        <dbReference type="EMBL" id="MDY5132707.1"/>
    </source>
</evidence>
<gene>
    <name evidence="2" type="ORF">R6G86_02965</name>
</gene>
<proteinExistence type="predicted"/>
<accession>A0ABU5G682</accession>
<dbReference type="EMBL" id="JAWNGA010000003">
    <property type="protein sequence ID" value="MDY5132707.1"/>
    <property type="molecule type" value="Genomic_DNA"/>
</dbReference>
<name>A0ABU5G682_9ACTO</name>